<dbReference type="WBParaSite" id="PDA_v2.g749.t1">
    <property type="protein sequence ID" value="PDA_v2.g749.t1"/>
    <property type="gene ID" value="PDA_v2.g749"/>
</dbReference>
<evidence type="ECO:0000313" key="1">
    <source>
        <dbReference type="Proteomes" id="UP000887578"/>
    </source>
</evidence>
<organism evidence="1 2">
    <name type="scientific">Panagrolaimus davidi</name>
    <dbReference type="NCBI Taxonomy" id="227884"/>
    <lineage>
        <taxon>Eukaryota</taxon>
        <taxon>Metazoa</taxon>
        <taxon>Ecdysozoa</taxon>
        <taxon>Nematoda</taxon>
        <taxon>Chromadorea</taxon>
        <taxon>Rhabditida</taxon>
        <taxon>Tylenchina</taxon>
        <taxon>Panagrolaimomorpha</taxon>
        <taxon>Panagrolaimoidea</taxon>
        <taxon>Panagrolaimidae</taxon>
        <taxon>Panagrolaimus</taxon>
    </lineage>
</organism>
<dbReference type="AlphaFoldDB" id="A0A914R7D5"/>
<accession>A0A914R7D5</accession>
<dbReference type="Proteomes" id="UP000887578">
    <property type="component" value="Unplaced"/>
</dbReference>
<keyword evidence="1" id="KW-1185">Reference proteome</keyword>
<sequence>MHHKLLLLTTKKRMAYLFAFIDGAIWDLDITIINVKSGKIVKKLQPRANKKFVASIPSIFSPKKFKAVIYNVGRCEGHDYPNLLEFRKAIKEKLDKLKIPNHYFTKDRYNPTQCLVPANISAKDGDYVIAVMGSQNTVYVTVIKFTTMGWKMISDEPFCSMFYFSHESMRKKILGSYKPKNVILTAANFGDSTPKYLIDILKPLPNLFVIDRRESFAETIVEIYKNLMDKKYIKNYVIPTLEEEEYELGFKKNGSNNEKCKEIVVKMGEFLPFSKSFFVPRSNDEFYLTCTDAKTKKILKTDTFMLKKDCHQNKITFTIDGETVATYEVKPIVFDGIKELPSTLTELNFDEKIPVIGLYDNCSVIFVPKNDAENEYKFLDGWNGMYGKQLLIAFDKKEPKYCDDAEEVFQKKPTFVITDLINIISLTLQELKEQSATWKFKITQDSENPILIEFDNFDGTKKAATPQFLLAMLLKEHCKEIKKEMRSEKPKKIRFCLFPPYSEVEEERKKKIEKGIEESCKLIKIECSFFEV</sequence>
<reference evidence="2" key="1">
    <citation type="submission" date="2022-11" db="UniProtKB">
        <authorList>
            <consortium name="WormBaseParasite"/>
        </authorList>
    </citation>
    <scope>IDENTIFICATION</scope>
</reference>
<name>A0A914R7D5_9BILA</name>
<evidence type="ECO:0000313" key="2">
    <source>
        <dbReference type="WBParaSite" id="PDA_v2.g749.t1"/>
    </source>
</evidence>
<dbReference type="Gene3D" id="3.30.420.40">
    <property type="match status" value="1"/>
</dbReference>
<dbReference type="Gene3D" id="3.30.30.30">
    <property type="match status" value="1"/>
</dbReference>
<proteinExistence type="predicted"/>
<protein>
    <submittedName>
        <fullName evidence="2">Uncharacterized protein</fullName>
    </submittedName>
</protein>